<keyword evidence="5" id="KW-1185">Reference proteome</keyword>
<keyword evidence="2" id="KW-0472">Membrane</keyword>
<evidence type="ECO:0000256" key="2">
    <source>
        <dbReference type="SAM" id="Phobius"/>
    </source>
</evidence>
<name>A0A8H7D311_9AGAR</name>
<evidence type="ECO:0008006" key="6">
    <source>
        <dbReference type="Google" id="ProtNLM"/>
    </source>
</evidence>
<feature type="transmembrane region" description="Helical" evidence="2">
    <location>
        <begin position="429"/>
        <end position="449"/>
    </location>
</feature>
<dbReference type="EMBL" id="JACAZI010000005">
    <property type="protein sequence ID" value="KAF7360249.1"/>
    <property type="molecule type" value="Genomic_DNA"/>
</dbReference>
<evidence type="ECO:0000256" key="3">
    <source>
        <dbReference type="SAM" id="SignalP"/>
    </source>
</evidence>
<accession>A0A8H7D311</accession>
<evidence type="ECO:0000313" key="4">
    <source>
        <dbReference type="EMBL" id="KAF7360249.1"/>
    </source>
</evidence>
<evidence type="ECO:0000313" key="5">
    <source>
        <dbReference type="Proteomes" id="UP000620124"/>
    </source>
</evidence>
<organism evidence="4 5">
    <name type="scientific">Mycena venus</name>
    <dbReference type="NCBI Taxonomy" id="2733690"/>
    <lineage>
        <taxon>Eukaryota</taxon>
        <taxon>Fungi</taxon>
        <taxon>Dikarya</taxon>
        <taxon>Basidiomycota</taxon>
        <taxon>Agaricomycotina</taxon>
        <taxon>Agaricomycetes</taxon>
        <taxon>Agaricomycetidae</taxon>
        <taxon>Agaricales</taxon>
        <taxon>Marasmiineae</taxon>
        <taxon>Mycenaceae</taxon>
        <taxon>Mycena</taxon>
    </lineage>
</organism>
<evidence type="ECO:0000256" key="1">
    <source>
        <dbReference type="SAM" id="MobiDB-lite"/>
    </source>
</evidence>
<feature type="signal peptide" evidence="3">
    <location>
        <begin position="1"/>
        <end position="18"/>
    </location>
</feature>
<dbReference type="Proteomes" id="UP000620124">
    <property type="component" value="Unassembled WGS sequence"/>
</dbReference>
<keyword evidence="3" id="KW-0732">Signal</keyword>
<reference evidence="4" key="1">
    <citation type="submission" date="2020-05" db="EMBL/GenBank/DDBJ databases">
        <title>Mycena genomes resolve the evolution of fungal bioluminescence.</title>
        <authorList>
            <person name="Tsai I.J."/>
        </authorList>
    </citation>
    <scope>NUCLEOTIDE SEQUENCE</scope>
    <source>
        <strain evidence="4">CCC161011</strain>
    </source>
</reference>
<feature type="region of interest" description="Disordered" evidence="1">
    <location>
        <begin position="479"/>
        <end position="507"/>
    </location>
</feature>
<dbReference type="OrthoDB" id="10036721at2759"/>
<feature type="chain" id="PRO_5034338970" description="Transmembrane protein" evidence="3">
    <location>
        <begin position="19"/>
        <end position="532"/>
    </location>
</feature>
<feature type="compositionally biased region" description="Polar residues" evidence="1">
    <location>
        <begin position="479"/>
        <end position="491"/>
    </location>
</feature>
<keyword evidence="2" id="KW-1133">Transmembrane helix</keyword>
<keyword evidence="2" id="KW-0812">Transmembrane</keyword>
<protein>
    <recommendedName>
        <fullName evidence="6">Transmembrane protein</fullName>
    </recommendedName>
</protein>
<dbReference type="Gene3D" id="2.60.120.260">
    <property type="entry name" value="Galactose-binding domain-like"/>
    <property type="match status" value="2"/>
</dbReference>
<proteinExistence type="predicted"/>
<dbReference type="AlphaFoldDB" id="A0A8H7D311"/>
<sequence length="532" mass="55606">MIPLWSLTLSLAVAFHLASVPSIHGRASVRLIHDGARVPDKGIVRRDVISSGLASASWIWTANSNNASAESVAFLKSFNTPPGKTASSAVISITAVESWTLWANGQPLAASGTGTDAWKSAHVVQAALNATQNMFAVLVCNSGSTAPPPGLLAAIQVSYTDSTNSTVVSDSSWLASSDIPSDFPSPSVLSQFASVTVEASYGSGPWGQNIALPSSDPSPLNLQGSTWIWSTTNSYQVASVGTVGFRRTFPSPSGKSAQFATALLTADNTFAFYLGKTYIGSPPADHNLPGDSSIWLYPQQFRINLNSTLNVFNVIAQNFPAQGTTDPSSAGFIAAIQVHYTDGSSDIIRTDTSWLTGDSSSVPVFLSTSDSLLSPSIAQGPLGMAPWGPFISNADVLAAGSVPTPPFNALGAPPSPANTSPHSVPVATIVAPIVSVLAVAGMIIAFFAWRSSRSSKKQTGLKVVTPFSRYTAVPSVIVSDTSRSDGTPSRSVDNEAPPPGYSYDEPEHSLAVESDPLVFTVNGGPPRHKQQW</sequence>
<comment type="caution">
    <text evidence="4">The sequence shown here is derived from an EMBL/GenBank/DDBJ whole genome shotgun (WGS) entry which is preliminary data.</text>
</comment>
<gene>
    <name evidence="4" type="ORF">MVEN_00753700</name>
</gene>